<dbReference type="InterPro" id="IPR011037">
    <property type="entry name" value="Pyrv_Knase-like_insert_dom_sf"/>
</dbReference>
<dbReference type="Proteomes" id="UP000322699">
    <property type="component" value="Unassembled WGS sequence"/>
</dbReference>
<dbReference type="AlphaFoldDB" id="A0A5B1CJM9"/>
<dbReference type="InterPro" id="IPR005163">
    <property type="entry name" value="Tri_helical_YiiM-like"/>
</dbReference>
<reference evidence="2 3" key="1">
    <citation type="submission" date="2019-08" db="EMBL/GenBank/DDBJ databases">
        <title>Deep-cultivation of Planctomycetes and their phenomic and genomic characterization uncovers novel biology.</title>
        <authorList>
            <person name="Wiegand S."/>
            <person name="Jogler M."/>
            <person name="Boedeker C."/>
            <person name="Pinto D."/>
            <person name="Vollmers J."/>
            <person name="Rivas-Marin E."/>
            <person name="Kohn T."/>
            <person name="Peeters S.H."/>
            <person name="Heuer A."/>
            <person name="Rast P."/>
            <person name="Oberbeckmann S."/>
            <person name="Bunk B."/>
            <person name="Jeske O."/>
            <person name="Meyerdierks A."/>
            <person name="Storesund J.E."/>
            <person name="Kallscheuer N."/>
            <person name="Luecker S."/>
            <person name="Lage O.M."/>
            <person name="Pohl T."/>
            <person name="Merkel B.J."/>
            <person name="Hornburger P."/>
            <person name="Mueller R.-W."/>
            <person name="Bruemmer F."/>
            <person name="Labrenz M."/>
            <person name="Spormann A.M."/>
            <person name="Op Den Camp H."/>
            <person name="Overmann J."/>
            <person name="Amann R."/>
            <person name="Jetten M.S.M."/>
            <person name="Mascher T."/>
            <person name="Medema M.H."/>
            <person name="Devos D.P."/>
            <person name="Kaster A.-K."/>
            <person name="Ovreas L."/>
            <person name="Rohde M."/>
            <person name="Galperin M.Y."/>
            <person name="Jogler C."/>
        </authorList>
    </citation>
    <scope>NUCLEOTIDE SEQUENCE [LARGE SCALE GENOMIC DNA]</scope>
    <source>
        <strain evidence="2 3">LF1</strain>
    </source>
</reference>
<dbReference type="PROSITE" id="PS51340">
    <property type="entry name" value="MOSC"/>
    <property type="match status" value="1"/>
</dbReference>
<proteinExistence type="predicted"/>
<dbReference type="SUPFAM" id="SSF50800">
    <property type="entry name" value="PK beta-barrel domain-like"/>
    <property type="match status" value="1"/>
</dbReference>
<comment type="caution">
    <text evidence="2">The sequence shown here is derived from an EMBL/GenBank/DDBJ whole genome shotgun (WGS) entry which is preliminary data.</text>
</comment>
<dbReference type="Gene3D" id="2.40.33.20">
    <property type="entry name" value="PK beta-barrel domain-like"/>
    <property type="match status" value="1"/>
</dbReference>
<dbReference type="PANTHER" id="PTHR30212">
    <property type="entry name" value="PROTEIN YIIM"/>
    <property type="match status" value="1"/>
</dbReference>
<dbReference type="Pfam" id="PF03475">
    <property type="entry name" value="YiiM_3-alpha"/>
    <property type="match status" value="1"/>
</dbReference>
<sequence>MTRIASIQIGKIVSGGDPTTRDVTHRWWSSAFDKRSIAGPVSVGPMGIVGDEVADKKHHGGVEKAMLCYGLSHYQWWNQKHPELEMGPGGLGENLTIQDQDETSVCIGDRYRVGSCEIEVSQPRQPCWKIARRWGVKSLTKEVGQSGYTGWYVRVMVAGQISTGDELVLQSRPNPSWSIARANDILFGREKDPHAVGQLKELPELSHEFKKDV</sequence>
<dbReference type="InterPro" id="IPR052353">
    <property type="entry name" value="Benzoxazolinone_Detox_Enz"/>
</dbReference>
<gene>
    <name evidence="2" type="ORF">LF1_38450</name>
</gene>
<evidence type="ECO:0000313" key="3">
    <source>
        <dbReference type="Proteomes" id="UP000322699"/>
    </source>
</evidence>
<dbReference type="RefSeq" id="WP_068262996.1">
    <property type="nucleotide sequence ID" value="NZ_LWSK01000042.1"/>
</dbReference>
<dbReference type="OrthoDB" id="9786134at2"/>
<evidence type="ECO:0000313" key="2">
    <source>
        <dbReference type="EMBL" id="KAA1261298.1"/>
    </source>
</evidence>
<name>A0A5B1CJM9_9BACT</name>
<dbReference type="PANTHER" id="PTHR30212:SF2">
    <property type="entry name" value="PROTEIN YIIM"/>
    <property type="match status" value="1"/>
</dbReference>
<dbReference type="GO" id="GO:0030151">
    <property type="term" value="F:molybdenum ion binding"/>
    <property type="evidence" value="ECO:0007669"/>
    <property type="project" value="InterPro"/>
</dbReference>
<dbReference type="InterPro" id="IPR005302">
    <property type="entry name" value="MoCF_Sase_C"/>
</dbReference>
<dbReference type="Pfam" id="PF03473">
    <property type="entry name" value="MOSC"/>
    <property type="match status" value="1"/>
</dbReference>
<organism evidence="2 3">
    <name type="scientific">Rubripirellula obstinata</name>
    <dbReference type="NCBI Taxonomy" id="406547"/>
    <lineage>
        <taxon>Bacteria</taxon>
        <taxon>Pseudomonadati</taxon>
        <taxon>Planctomycetota</taxon>
        <taxon>Planctomycetia</taxon>
        <taxon>Pirellulales</taxon>
        <taxon>Pirellulaceae</taxon>
        <taxon>Rubripirellula</taxon>
    </lineage>
</organism>
<feature type="domain" description="MOSC" evidence="1">
    <location>
        <begin position="35"/>
        <end position="170"/>
    </location>
</feature>
<dbReference type="GO" id="GO:0030170">
    <property type="term" value="F:pyridoxal phosphate binding"/>
    <property type="evidence" value="ECO:0007669"/>
    <property type="project" value="InterPro"/>
</dbReference>
<keyword evidence="3" id="KW-1185">Reference proteome</keyword>
<dbReference type="EMBL" id="VRLW01000001">
    <property type="protein sequence ID" value="KAA1261298.1"/>
    <property type="molecule type" value="Genomic_DNA"/>
</dbReference>
<protein>
    <submittedName>
        <fullName evidence="2">6-N-hydroxylaminopurine resistance protein</fullName>
    </submittedName>
</protein>
<accession>A0A5B1CJM9</accession>
<evidence type="ECO:0000259" key="1">
    <source>
        <dbReference type="PROSITE" id="PS51340"/>
    </source>
</evidence>
<dbReference type="GO" id="GO:0003824">
    <property type="term" value="F:catalytic activity"/>
    <property type="evidence" value="ECO:0007669"/>
    <property type="project" value="InterPro"/>
</dbReference>